<evidence type="ECO:0000313" key="1">
    <source>
        <dbReference type="EMBL" id="OIW02081.1"/>
    </source>
</evidence>
<dbReference type="EMBL" id="CM007371">
    <property type="protein sequence ID" value="OIW02081.1"/>
    <property type="molecule type" value="Genomic_DNA"/>
</dbReference>
<name>A0A1J7HI88_LUPAN</name>
<evidence type="ECO:0000313" key="2">
    <source>
        <dbReference type="Proteomes" id="UP000188354"/>
    </source>
</evidence>
<accession>A0A1J7HI88</accession>
<dbReference type="Gramene" id="OIW02081">
    <property type="protein sequence ID" value="OIW02081"/>
    <property type="gene ID" value="TanjilG_14780"/>
</dbReference>
<dbReference type="AlphaFoldDB" id="A0A1J7HI88"/>
<gene>
    <name evidence="1" type="ORF">TanjilG_14780</name>
</gene>
<reference evidence="1 2" key="1">
    <citation type="journal article" date="2017" name="Plant Biotechnol. J.">
        <title>A comprehensive draft genome sequence for lupin (Lupinus angustifolius), an emerging health food: insights into plant-microbe interactions and legume evolution.</title>
        <authorList>
            <person name="Hane J.K."/>
            <person name="Ming Y."/>
            <person name="Kamphuis L.G."/>
            <person name="Nelson M.N."/>
            <person name="Garg G."/>
            <person name="Atkins C.A."/>
            <person name="Bayer P.E."/>
            <person name="Bravo A."/>
            <person name="Bringans S."/>
            <person name="Cannon S."/>
            <person name="Edwards D."/>
            <person name="Foley R."/>
            <person name="Gao L.L."/>
            <person name="Harrison M.J."/>
            <person name="Huang W."/>
            <person name="Hurgobin B."/>
            <person name="Li S."/>
            <person name="Liu C.W."/>
            <person name="McGrath A."/>
            <person name="Morahan G."/>
            <person name="Murray J."/>
            <person name="Weller J."/>
            <person name="Jian J."/>
            <person name="Singh K.B."/>
        </authorList>
    </citation>
    <scope>NUCLEOTIDE SEQUENCE [LARGE SCALE GENOMIC DNA]</scope>
    <source>
        <strain evidence="2">cv. Tanjil</strain>
        <tissue evidence="1">Whole plant</tissue>
    </source>
</reference>
<dbReference type="Proteomes" id="UP000188354">
    <property type="component" value="Chromosome LG11"/>
</dbReference>
<proteinExistence type="predicted"/>
<sequence length="58" mass="6587">MLKPLKQINHVNECIISHSPTIYKSSMKAFEAATNVDPKKTVPKLLESIHDLYSTDFL</sequence>
<organism evidence="1 2">
    <name type="scientific">Lupinus angustifolius</name>
    <name type="common">Narrow-leaved blue lupine</name>
    <dbReference type="NCBI Taxonomy" id="3871"/>
    <lineage>
        <taxon>Eukaryota</taxon>
        <taxon>Viridiplantae</taxon>
        <taxon>Streptophyta</taxon>
        <taxon>Embryophyta</taxon>
        <taxon>Tracheophyta</taxon>
        <taxon>Spermatophyta</taxon>
        <taxon>Magnoliopsida</taxon>
        <taxon>eudicotyledons</taxon>
        <taxon>Gunneridae</taxon>
        <taxon>Pentapetalae</taxon>
        <taxon>rosids</taxon>
        <taxon>fabids</taxon>
        <taxon>Fabales</taxon>
        <taxon>Fabaceae</taxon>
        <taxon>Papilionoideae</taxon>
        <taxon>50 kb inversion clade</taxon>
        <taxon>genistoids sensu lato</taxon>
        <taxon>core genistoids</taxon>
        <taxon>Genisteae</taxon>
        <taxon>Lupinus</taxon>
    </lineage>
</organism>
<protein>
    <submittedName>
        <fullName evidence="1">Uncharacterized protein</fullName>
    </submittedName>
</protein>
<keyword evidence="2" id="KW-1185">Reference proteome</keyword>